<feature type="compositionally biased region" description="Gly residues" evidence="6">
    <location>
        <begin position="401"/>
        <end position="412"/>
    </location>
</feature>
<feature type="domain" description="MADS-box" evidence="8">
    <location>
        <begin position="33"/>
        <end position="88"/>
    </location>
</feature>
<feature type="region of interest" description="Disordered" evidence="6">
    <location>
        <begin position="396"/>
        <end position="416"/>
    </location>
</feature>
<accession>A0A0D7A3K6</accession>
<protein>
    <recommendedName>
        <fullName evidence="8">MADS-box domain-containing protein</fullName>
    </recommendedName>
</protein>
<feature type="compositionally biased region" description="Low complexity" evidence="6">
    <location>
        <begin position="175"/>
        <end position="207"/>
    </location>
</feature>
<evidence type="ECO:0000256" key="5">
    <source>
        <dbReference type="ARBA" id="ARBA00023242"/>
    </source>
</evidence>
<dbReference type="GO" id="GO:0000981">
    <property type="term" value="F:DNA-binding transcription factor activity, RNA polymerase II-specific"/>
    <property type="evidence" value="ECO:0007669"/>
    <property type="project" value="TreeGrafter"/>
</dbReference>
<dbReference type="InterPro" id="IPR002100">
    <property type="entry name" value="TF_MADSbox"/>
</dbReference>
<comment type="subcellular location">
    <subcellularLocation>
        <location evidence="1">Nucleus</location>
    </subcellularLocation>
</comment>
<dbReference type="PROSITE" id="PS50066">
    <property type="entry name" value="MADS_BOX_2"/>
    <property type="match status" value="1"/>
</dbReference>
<dbReference type="GO" id="GO:0046983">
    <property type="term" value="F:protein dimerization activity"/>
    <property type="evidence" value="ECO:0007669"/>
    <property type="project" value="InterPro"/>
</dbReference>
<feature type="compositionally biased region" description="Acidic residues" evidence="6">
    <location>
        <begin position="132"/>
        <end position="142"/>
    </location>
</feature>
<dbReference type="Pfam" id="PF00319">
    <property type="entry name" value="SRF-TF"/>
    <property type="match status" value="1"/>
</dbReference>
<feature type="signal peptide" evidence="7">
    <location>
        <begin position="1"/>
        <end position="21"/>
    </location>
</feature>
<dbReference type="PANTHER" id="PTHR11945">
    <property type="entry name" value="MADS BOX PROTEIN"/>
    <property type="match status" value="1"/>
</dbReference>
<dbReference type="GO" id="GO:0005634">
    <property type="term" value="C:nucleus"/>
    <property type="evidence" value="ECO:0007669"/>
    <property type="project" value="UniProtKB-SubCell"/>
</dbReference>
<feature type="region of interest" description="Disordered" evidence="6">
    <location>
        <begin position="125"/>
        <end position="272"/>
    </location>
</feature>
<evidence type="ECO:0000256" key="6">
    <source>
        <dbReference type="SAM" id="MobiDB-lite"/>
    </source>
</evidence>
<feature type="region of interest" description="Disordered" evidence="6">
    <location>
        <begin position="441"/>
        <end position="478"/>
    </location>
</feature>
<dbReference type="GO" id="GO:0000978">
    <property type="term" value="F:RNA polymerase II cis-regulatory region sequence-specific DNA binding"/>
    <property type="evidence" value="ECO:0007669"/>
    <property type="project" value="TreeGrafter"/>
</dbReference>
<dbReference type="PANTHER" id="PTHR11945:SF534">
    <property type="entry name" value="MYOCYTE-SPECIFIC ENHANCER FACTOR 2"/>
    <property type="match status" value="1"/>
</dbReference>
<dbReference type="InterPro" id="IPR036879">
    <property type="entry name" value="TF_MADSbox_sf"/>
</dbReference>
<evidence type="ECO:0000259" key="8">
    <source>
        <dbReference type="PROSITE" id="PS50066"/>
    </source>
</evidence>
<keyword evidence="7" id="KW-0732">Signal</keyword>
<dbReference type="OrthoDB" id="1898716at2759"/>
<feature type="compositionally biased region" description="Basic and acidic residues" evidence="6">
    <location>
        <begin position="143"/>
        <end position="159"/>
    </location>
</feature>
<sequence length="478" mass="50732">MRGCNFAGGVLLSLFCALTLCEELVHQLLDRKMGRRKIEIQPIQHERNRSVTFLKSFSWQRKNGLFKKAYELGVLCSVDVAVIIFEERPGHHVKLYQYASKDVQKIVQRQLEASFVSFLGVDFSGNSTAMNDNDDEDGEDELDKAPPAKRARQDPEEPTSRPPSQQTTKGKEESSSSSKSQSKQQQTKQAGSPSPRSASASAGNASPHSKKRSPQLPAAPERQTSSGNSSAGPSTSLSASATPLAYSSSRFEPALPPLPPHGASSFSPQQQRYPHADIRYLPVVSEYGTMPLGMLSAYGRGDPATPSELAILRQRERARQETEREYVEIALARRQQQELARLRGRASSDAFLRSHHHDLPPFSSGLGGGGLGLGSSGSGSGIGNGASASLSARISMTGRNAGPGGGRGGGGNDPMLGALNASAPALATLGLDSLSDASAIPTLDWPVHGDSDGSGSGAGDSEGWLSYLSGIPPRQDDL</sequence>
<dbReference type="Gene3D" id="3.40.1810.10">
    <property type="entry name" value="Transcription factor, MADS-box"/>
    <property type="match status" value="1"/>
</dbReference>
<evidence type="ECO:0000256" key="1">
    <source>
        <dbReference type="ARBA" id="ARBA00004123"/>
    </source>
</evidence>
<dbReference type="SUPFAM" id="SSF55455">
    <property type="entry name" value="SRF-like"/>
    <property type="match status" value="1"/>
</dbReference>
<evidence type="ECO:0000313" key="10">
    <source>
        <dbReference type="Proteomes" id="UP000054144"/>
    </source>
</evidence>
<evidence type="ECO:0000313" key="9">
    <source>
        <dbReference type="EMBL" id="KIY44959.1"/>
    </source>
</evidence>
<gene>
    <name evidence="9" type="ORF">FISHEDRAFT_61467</name>
</gene>
<dbReference type="GO" id="GO:0045944">
    <property type="term" value="P:positive regulation of transcription by RNA polymerase II"/>
    <property type="evidence" value="ECO:0007669"/>
    <property type="project" value="TreeGrafter"/>
</dbReference>
<keyword evidence="5" id="KW-0539">Nucleus</keyword>
<dbReference type="AlphaFoldDB" id="A0A0D7A3K6"/>
<keyword evidence="3" id="KW-0238">DNA-binding</keyword>
<dbReference type="SMART" id="SM00432">
    <property type="entry name" value="MADS"/>
    <property type="match status" value="1"/>
</dbReference>
<keyword evidence="10" id="KW-1185">Reference proteome</keyword>
<feature type="compositionally biased region" description="Low complexity" evidence="6">
    <location>
        <begin position="225"/>
        <end position="249"/>
    </location>
</feature>
<dbReference type="EMBL" id="KN882063">
    <property type="protein sequence ID" value="KIY44959.1"/>
    <property type="molecule type" value="Genomic_DNA"/>
</dbReference>
<organism evidence="9 10">
    <name type="scientific">Fistulina hepatica ATCC 64428</name>
    <dbReference type="NCBI Taxonomy" id="1128425"/>
    <lineage>
        <taxon>Eukaryota</taxon>
        <taxon>Fungi</taxon>
        <taxon>Dikarya</taxon>
        <taxon>Basidiomycota</taxon>
        <taxon>Agaricomycotina</taxon>
        <taxon>Agaricomycetes</taxon>
        <taxon>Agaricomycetidae</taxon>
        <taxon>Agaricales</taxon>
        <taxon>Fistulinaceae</taxon>
        <taxon>Fistulina</taxon>
    </lineage>
</organism>
<name>A0A0D7A3K6_9AGAR</name>
<evidence type="ECO:0000256" key="3">
    <source>
        <dbReference type="ARBA" id="ARBA00023125"/>
    </source>
</evidence>
<reference evidence="9 10" key="1">
    <citation type="journal article" date="2015" name="Fungal Genet. Biol.">
        <title>Evolution of novel wood decay mechanisms in Agaricales revealed by the genome sequences of Fistulina hepatica and Cylindrobasidium torrendii.</title>
        <authorList>
            <person name="Floudas D."/>
            <person name="Held B.W."/>
            <person name="Riley R."/>
            <person name="Nagy L.G."/>
            <person name="Koehler G."/>
            <person name="Ransdell A.S."/>
            <person name="Younus H."/>
            <person name="Chow J."/>
            <person name="Chiniquy J."/>
            <person name="Lipzen A."/>
            <person name="Tritt A."/>
            <person name="Sun H."/>
            <person name="Haridas S."/>
            <person name="LaButti K."/>
            <person name="Ohm R.A."/>
            <person name="Kues U."/>
            <person name="Blanchette R.A."/>
            <person name="Grigoriev I.V."/>
            <person name="Minto R.E."/>
            <person name="Hibbett D.S."/>
        </authorList>
    </citation>
    <scope>NUCLEOTIDE SEQUENCE [LARGE SCALE GENOMIC DNA]</scope>
    <source>
        <strain evidence="9 10">ATCC 64428</strain>
    </source>
</reference>
<dbReference type="Proteomes" id="UP000054144">
    <property type="component" value="Unassembled WGS sequence"/>
</dbReference>
<evidence type="ECO:0000256" key="4">
    <source>
        <dbReference type="ARBA" id="ARBA00023163"/>
    </source>
</evidence>
<feature type="chain" id="PRO_5002316204" description="MADS-box domain-containing protein" evidence="7">
    <location>
        <begin position="22"/>
        <end position="478"/>
    </location>
</feature>
<evidence type="ECO:0000256" key="7">
    <source>
        <dbReference type="SAM" id="SignalP"/>
    </source>
</evidence>
<keyword evidence="2" id="KW-0805">Transcription regulation</keyword>
<proteinExistence type="predicted"/>
<evidence type="ECO:0000256" key="2">
    <source>
        <dbReference type="ARBA" id="ARBA00023015"/>
    </source>
</evidence>
<keyword evidence="4" id="KW-0804">Transcription</keyword>